<sequence>MLYLSARCTTETKMNKQRQNNSVYKVIQLRQELRYLMAVNPQMEKTVFYIYIKLNQVLSQRFTE</sequence>
<accession>A0A2P2PJV8</accession>
<dbReference type="AlphaFoldDB" id="A0A2P2PJV8"/>
<name>A0A2P2PJV8_RHIMU</name>
<evidence type="ECO:0000313" key="1">
    <source>
        <dbReference type="EMBL" id="MBX55006.1"/>
    </source>
</evidence>
<proteinExistence type="predicted"/>
<dbReference type="EMBL" id="GGEC01074522">
    <property type="protein sequence ID" value="MBX55006.1"/>
    <property type="molecule type" value="Transcribed_RNA"/>
</dbReference>
<organism evidence="1">
    <name type="scientific">Rhizophora mucronata</name>
    <name type="common">Asiatic mangrove</name>
    <dbReference type="NCBI Taxonomy" id="61149"/>
    <lineage>
        <taxon>Eukaryota</taxon>
        <taxon>Viridiplantae</taxon>
        <taxon>Streptophyta</taxon>
        <taxon>Embryophyta</taxon>
        <taxon>Tracheophyta</taxon>
        <taxon>Spermatophyta</taxon>
        <taxon>Magnoliopsida</taxon>
        <taxon>eudicotyledons</taxon>
        <taxon>Gunneridae</taxon>
        <taxon>Pentapetalae</taxon>
        <taxon>rosids</taxon>
        <taxon>fabids</taxon>
        <taxon>Malpighiales</taxon>
        <taxon>Rhizophoraceae</taxon>
        <taxon>Rhizophora</taxon>
    </lineage>
</organism>
<protein>
    <submittedName>
        <fullName evidence="1">Uncharacterized protein</fullName>
    </submittedName>
</protein>
<reference evidence="1" key="1">
    <citation type="submission" date="2018-02" db="EMBL/GenBank/DDBJ databases">
        <title>Rhizophora mucronata_Transcriptome.</title>
        <authorList>
            <person name="Meera S.P."/>
            <person name="Sreeshan A."/>
            <person name="Augustine A."/>
        </authorList>
    </citation>
    <scope>NUCLEOTIDE SEQUENCE</scope>
    <source>
        <tissue evidence="1">Leaf</tissue>
    </source>
</reference>